<dbReference type="RefSeq" id="WP_308455941.1">
    <property type="nucleotide sequence ID" value="NZ_JAJEQM010000003.1"/>
</dbReference>
<protein>
    <submittedName>
        <fullName evidence="3">Acetamidase/formamidase family protein</fullName>
    </submittedName>
</protein>
<comment type="caution">
    <text evidence="3">The sequence shown here is derived from an EMBL/GenBank/DDBJ whole genome shotgun (WGS) entry which is preliminary data.</text>
</comment>
<reference evidence="3 4" key="1">
    <citation type="submission" date="2021-10" db="EMBL/GenBank/DDBJ databases">
        <title>Anaerobic single-cell dispensing facilitates the cultivation of human gut bacteria.</title>
        <authorList>
            <person name="Afrizal A."/>
        </authorList>
    </citation>
    <scope>NUCLEOTIDE SEQUENCE [LARGE SCALE GENOMIC DNA]</scope>
    <source>
        <strain evidence="3 4">CLA-AA-H232</strain>
    </source>
</reference>
<dbReference type="AlphaFoldDB" id="A0AAE3J8T4"/>
<name>A0AAE3J8T4_9FIRM</name>
<dbReference type="InterPro" id="IPR004304">
    <property type="entry name" value="FmdA_AmdA"/>
</dbReference>
<dbReference type="InterPro" id="IPR012854">
    <property type="entry name" value="Cu_amine_oxidase-like_N"/>
</dbReference>
<proteinExistence type="predicted"/>
<gene>
    <name evidence="3" type="ORF">LKE05_03470</name>
</gene>
<dbReference type="EMBL" id="JAJEQM010000003">
    <property type="protein sequence ID" value="MCC2209857.1"/>
    <property type="molecule type" value="Genomic_DNA"/>
</dbReference>
<organism evidence="3 4">
    <name type="scientific">Hominilimicola fabiformis</name>
    <dbReference type="NCBI Taxonomy" id="2885356"/>
    <lineage>
        <taxon>Bacteria</taxon>
        <taxon>Bacillati</taxon>
        <taxon>Bacillota</taxon>
        <taxon>Clostridia</taxon>
        <taxon>Eubacteriales</taxon>
        <taxon>Oscillospiraceae</taxon>
        <taxon>Hominilimicola</taxon>
    </lineage>
</organism>
<feature type="domain" description="Copper amine oxidase-like N-terminal" evidence="2">
    <location>
        <begin position="421"/>
        <end position="512"/>
    </location>
</feature>
<dbReference type="GO" id="GO:0016811">
    <property type="term" value="F:hydrolase activity, acting on carbon-nitrogen (but not peptide) bonds, in linear amides"/>
    <property type="evidence" value="ECO:0007669"/>
    <property type="project" value="InterPro"/>
</dbReference>
<dbReference type="Gene3D" id="3.10.28.20">
    <property type="entry name" value="Acetamidase/Formamidase-like domains"/>
    <property type="match status" value="1"/>
</dbReference>
<dbReference type="Gene3D" id="2.60.120.580">
    <property type="entry name" value="Acetamidase/Formamidase-like domains"/>
    <property type="match status" value="2"/>
</dbReference>
<accession>A0AAE3J8T4</accession>
<evidence type="ECO:0000259" key="2">
    <source>
        <dbReference type="Pfam" id="PF07833"/>
    </source>
</evidence>
<evidence type="ECO:0000313" key="3">
    <source>
        <dbReference type="EMBL" id="MCC2209857.1"/>
    </source>
</evidence>
<dbReference type="Pfam" id="PF03069">
    <property type="entry name" value="FmdA_AmdA"/>
    <property type="match status" value="2"/>
</dbReference>
<evidence type="ECO:0000256" key="1">
    <source>
        <dbReference type="SAM" id="SignalP"/>
    </source>
</evidence>
<evidence type="ECO:0000313" key="4">
    <source>
        <dbReference type="Proteomes" id="UP001198242"/>
    </source>
</evidence>
<feature type="chain" id="PRO_5041912678" evidence="1">
    <location>
        <begin position="26"/>
        <end position="518"/>
    </location>
</feature>
<dbReference type="SUPFAM" id="SSF141130">
    <property type="entry name" value="Acetamidase/Formamidase-like"/>
    <property type="match status" value="1"/>
</dbReference>
<dbReference type="InterPro" id="IPR036582">
    <property type="entry name" value="Mao_N_sf"/>
</dbReference>
<keyword evidence="4" id="KW-1185">Reference proteome</keyword>
<dbReference type="PANTHER" id="PTHR31891:SF1">
    <property type="entry name" value="FORMAMIDASE C869.04-RELATED"/>
    <property type="match status" value="1"/>
</dbReference>
<dbReference type="SUPFAM" id="SSF55383">
    <property type="entry name" value="Copper amine oxidase, domain N"/>
    <property type="match status" value="1"/>
</dbReference>
<dbReference type="PANTHER" id="PTHR31891">
    <property type="entry name" value="FORMAMIDASE C869.04-RELATED"/>
    <property type="match status" value="1"/>
</dbReference>
<dbReference type="Proteomes" id="UP001198242">
    <property type="component" value="Unassembled WGS sequence"/>
</dbReference>
<keyword evidence="1" id="KW-0732">Signal</keyword>
<sequence>MKKRHGFIAAAVAVSLLAAQTFAGAYYTQDLTFPLQSSDNETVTGDYYVKSTLDNISWGFLPNRDSEPILTVPSGSTVTFDTVSHEGILEDQGRDPVKYFGQYGVSSDMVLDDAKAIAASDDPHDFLADGPHVVTGPIAVEGAEPGDVLKVEVLDLAPRVPYGVITNRHFKGALPDEFPEKERLETASVENPEAYGDVSVFCPIHQEDGIWYGTVDDNGTEMKFPLSPFLGIMGVAPDTSEKVSTVPPINVGGNLDINELGVGATLYLPVEVEGAKFYTGDPHFVQGDGEVALTALEGSLRGTVRLTLLKAGDSSIPKTSEKFTQAFAETEKYWIPIGLNEDLDEAMKQSIRESVNFLSNQFNLDRAKVKVYAYLSAGVDYEVSQVVDKTKGIHALIPKVDFRDILTLKLNAGSKSIDVGISSNQFYVPLRETMEALGYTVEWDGATNSIVMTKDGKSVTAVVESNIYNADGQNIVLTSSPFISEDDVTMLPVSALSDAAGLSVNWTTSGSVVTGSVQ</sequence>
<dbReference type="Pfam" id="PF07833">
    <property type="entry name" value="Cu_amine_oxidN1"/>
    <property type="match status" value="1"/>
</dbReference>
<dbReference type="Gene3D" id="3.30.457.10">
    <property type="entry name" value="Copper amine oxidase-like, N-terminal domain"/>
    <property type="match status" value="1"/>
</dbReference>
<feature type="signal peptide" evidence="1">
    <location>
        <begin position="1"/>
        <end position="25"/>
    </location>
</feature>